<organism evidence="1 2">
    <name type="scientific">Armillaria tabescens</name>
    <name type="common">Ringless honey mushroom</name>
    <name type="synonym">Agaricus tabescens</name>
    <dbReference type="NCBI Taxonomy" id="1929756"/>
    <lineage>
        <taxon>Eukaryota</taxon>
        <taxon>Fungi</taxon>
        <taxon>Dikarya</taxon>
        <taxon>Basidiomycota</taxon>
        <taxon>Agaricomycotina</taxon>
        <taxon>Agaricomycetes</taxon>
        <taxon>Agaricomycetidae</taxon>
        <taxon>Agaricales</taxon>
        <taxon>Marasmiineae</taxon>
        <taxon>Physalacriaceae</taxon>
        <taxon>Desarmillaria</taxon>
    </lineage>
</organism>
<dbReference type="Proteomes" id="UP001175211">
    <property type="component" value="Unassembled WGS sequence"/>
</dbReference>
<dbReference type="RefSeq" id="XP_060334417.1">
    <property type="nucleotide sequence ID" value="XM_060466060.1"/>
</dbReference>
<evidence type="ECO:0000313" key="1">
    <source>
        <dbReference type="EMBL" id="KAK0462951.1"/>
    </source>
</evidence>
<name>A0AA39NCA2_ARMTA</name>
<gene>
    <name evidence="1" type="ORF">EV420DRAFT_1146462</name>
</gene>
<accession>A0AA39NCA2</accession>
<proteinExistence type="predicted"/>
<keyword evidence="2" id="KW-1185">Reference proteome</keyword>
<protein>
    <submittedName>
        <fullName evidence="1">Uncharacterized protein</fullName>
    </submittedName>
</protein>
<dbReference type="GeneID" id="85349608"/>
<dbReference type="AlphaFoldDB" id="A0AA39NCA2"/>
<reference evidence="1" key="1">
    <citation type="submission" date="2023-06" db="EMBL/GenBank/DDBJ databases">
        <authorList>
            <consortium name="Lawrence Berkeley National Laboratory"/>
            <person name="Ahrendt S."/>
            <person name="Sahu N."/>
            <person name="Indic B."/>
            <person name="Wong-Bajracharya J."/>
            <person name="Merenyi Z."/>
            <person name="Ke H.-M."/>
            <person name="Monk M."/>
            <person name="Kocsube S."/>
            <person name="Drula E."/>
            <person name="Lipzen A."/>
            <person name="Balint B."/>
            <person name="Henrissat B."/>
            <person name="Andreopoulos B."/>
            <person name="Martin F.M."/>
            <person name="Harder C.B."/>
            <person name="Rigling D."/>
            <person name="Ford K.L."/>
            <person name="Foster G.D."/>
            <person name="Pangilinan J."/>
            <person name="Papanicolaou A."/>
            <person name="Barry K."/>
            <person name="LaButti K."/>
            <person name="Viragh M."/>
            <person name="Koriabine M."/>
            <person name="Yan M."/>
            <person name="Riley R."/>
            <person name="Champramary S."/>
            <person name="Plett K.L."/>
            <person name="Tsai I.J."/>
            <person name="Slot J."/>
            <person name="Sipos G."/>
            <person name="Plett J."/>
            <person name="Nagy L.G."/>
            <person name="Grigoriev I.V."/>
        </authorList>
    </citation>
    <scope>NUCLEOTIDE SEQUENCE</scope>
    <source>
        <strain evidence="1">CCBAS 213</strain>
    </source>
</reference>
<dbReference type="EMBL" id="JAUEPS010000008">
    <property type="protein sequence ID" value="KAK0462951.1"/>
    <property type="molecule type" value="Genomic_DNA"/>
</dbReference>
<evidence type="ECO:0000313" key="2">
    <source>
        <dbReference type="Proteomes" id="UP001175211"/>
    </source>
</evidence>
<sequence>MYLYIALFDIGMTGAYHWALVPTSDKRFTRSLKTYQIDNPNGDSFWELAHTVEPNLANTDRFNCCIRLPSIDLPISDMHAFMEEQNAEQGDTPLLSTHLQRGWTCAQWCIRILSELVETGFLNIPLDTDELQSRFYQRVLALGMLGESPDWPGETVDGIRVIDYDYTMKRAMIRRNGNSK</sequence>
<comment type="caution">
    <text evidence="1">The sequence shown here is derived from an EMBL/GenBank/DDBJ whole genome shotgun (WGS) entry which is preliminary data.</text>
</comment>